<dbReference type="OrthoDB" id="9805307at2"/>
<keyword evidence="1" id="KW-0479">Metal-binding</keyword>
<dbReference type="PANTHER" id="PTHR11820">
    <property type="entry name" value="ACYLPYRUVASE"/>
    <property type="match status" value="1"/>
</dbReference>
<dbReference type="NCBIfam" id="NF007967">
    <property type="entry name" value="PRK10691.1"/>
    <property type="match status" value="1"/>
</dbReference>
<name>A0A1C3ESS7_9GAMM</name>
<dbReference type="Pfam" id="PF01557">
    <property type="entry name" value="FAA_hydrolase"/>
    <property type="match status" value="1"/>
</dbReference>
<dbReference type="InterPro" id="IPR011234">
    <property type="entry name" value="Fumarylacetoacetase-like_C"/>
</dbReference>
<gene>
    <name evidence="3" type="ORF">A8L45_00660</name>
</gene>
<dbReference type="STRING" id="1080227.A8L45_00660"/>
<comment type="caution">
    <text evidence="3">The sequence shown here is derived from an EMBL/GenBank/DDBJ whole genome shotgun (WGS) entry which is preliminary data.</text>
</comment>
<evidence type="ECO:0000313" key="3">
    <source>
        <dbReference type="EMBL" id="ODA36308.1"/>
    </source>
</evidence>
<dbReference type="EMBL" id="LYBM01000001">
    <property type="protein sequence ID" value="ODA36308.1"/>
    <property type="molecule type" value="Genomic_DNA"/>
</dbReference>
<keyword evidence="4" id="KW-1185">Reference proteome</keyword>
<dbReference type="RefSeq" id="WP_068898484.1">
    <property type="nucleotide sequence ID" value="NZ_JBHUIF010000002.1"/>
</dbReference>
<evidence type="ECO:0000256" key="1">
    <source>
        <dbReference type="ARBA" id="ARBA00022723"/>
    </source>
</evidence>
<accession>A0A1C3ESS7</accession>
<dbReference type="Gene3D" id="3.90.850.10">
    <property type="entry name" value="Fumarylacetoacetase-like, C-terminal domain"/>
    <property type="match status" value="1"/>
</dbReference>
<dbReference type="SUPFAM" id="SSF56529">
    <property type="entry name" value="FAH"/>
    <property type="match status" value="1"/>
</dbReference>
<evidence type="ECO:0000259" key="2">
    <source>
        <dbReference type="Pfam" id="PF01557"/>
    </source>
</evidence>
<sequence>MTYQHQYKHKGNVNLPVGKVVCIGRNYADHALELDNPVPDEPVLFIKPATAVVSASEDLILPTRFTPIHYEAELSVLIGETLCCASEEQARSAIAGIGVGLDLTRREIQSELKNKQLPWELSKAFDGSCALSPFLESDGIDLAHCRYGLDINGAERQQGNTEMMLTPVMALICHISQFFTLQPGDVVLTGTPKGVGVLNDGDTLTLRFADEPLAQCQCISD</sequence>
<reference evidence="3 4" key="1">
    <citation type="submission" date="2016-05" db="EMBL/GenBank/DDBJ databases">
        <title>Genomic Taxonomy of the Vibrionaceae.</title>
        <authorList>
            <person name="Gomez-Gil B."/>
            <person name="Enciso-Ibarra J."/>
        </authorList>
    </citation>
    <scope>NUCLEOTIDE SEQUENCE [LARGE SCALE GENOMIC DNA]</scope>
    <source>
        <strain evidence="3 4">CAIM 1920</strain>
    </source>
</reference>
<protein>
    <recommendedName>
        <fullName evidence="2">Fumarylacetoacetase-like C-terminal domain-containing protein</fullName>
    </recommendedName>
</protein>
<proteinExistence type="predicted"/>
<feature type="domain" description="Fumarylacetoacetase-like C-terminal" evidence="2">
    <location>
        <begin position="19"/>
        <end position="208"/>
    </location>
</feature>
<dbReference type="PANTHER" id="PTHR11820:SF7">
    <property type="entry name" value="ACYLPYRUVASE FAHD1, MITOCHONDRIAL"/>
    <property type="match status" value="1"/>
</dbReference>
<dbReference type="GO" id="GO:0046872">
    <property type="term" value="F:metal ion binding"/>
    <property type="evidence" value="ECO:0007669"/>
    <property type="project" value="UniProtKB-KW"/>
</dbReference>
<evidence type="ECO:0000313" key="4">
    <source>
        <dbReference type="Proteomes" id="UP000094936"/>
    </source>
</evidence>
<organism evidence="3 4">
    <name type="scientific">Veronia pacifica</name>
    <dbReference type="NCBI Taxonomy" id="1080227"/>
    <lineage>
        <taxon>Bacteria</taxon>
        <taxon>Pseudomonadati</taxon>
        <taxon>Pseudomonadota</taxon>
        <taxon>Gammaproteobacteria</taxon>
        <taxon>Vibrionales</taxon>
        <taxon>Vibrionaceae</taxon>
        <taxon>Veronia</taxon>
    </lineage>
</organism>
<dbReference type="InterPro" id="IPR036663">
    <property type="entry name" value="Fumarylacetoacetase_C_sf"/>
</dbReference>
<dbReference type="GO" id="GO:0018773">
    <property type="term" value="F:acetylpyruvate hydrolase activity"/>
    <property type="evidence" value="ECO:0007669"/>
    <property type="project" value="TreeGrafter"/>
</dbReference>
<dbReference type="Proteomes" id="UP000094936">
    <property type="component" value="Unassembled WGS sequence"/>
</dbReference>
<dbReference type="AlphaFoldDB" id="A0A1C3ESS7"/>